<comment type="caution">
    <text evidence="2">The sequence shown here is derived from an EMBL/GenBank/DDBJ whole genome shotgun (WGS) entry which is preliminary data.</text>
</comment>
<dbReference type="EMBL" id="FBTU01000016">
    <property type="protein sequence ID" value="CUW10923.1"/>
    <property type="molecule type" value="Genomic_DNA"/>
</dbReference>
<evidence type="ECO:0000313" key="3">
    <source>
        <dbReference type="Proteomes" id="UP000198868"/>
    </source>
</evidence>
<accession>A0AAN2QV99</accession>
<evidence type="ECO:0000313" key="2">
    <source>
        <dbReference type="EMBL" id="CUW10923.1"/>
    </source>
</evidence>
<dbReference type="AlphaFoldDB" id="A0AAN2QV99"/>
<gene>
    <name evidence="1" type="ORF">KSL4_1615</name>
    <name evidence="2" type="ORF">PL111_1672</name>
</gene>
<name>A0AAN2QV99_9LACO</name>
<dbReference type="Proteomes" id="UP000198868">
    <property type="component" value="Unassembled WGS sequence"/>
</dbReference>
<reference evidence="3 4" key="1">
    <citation type="submission" date="2015-12" db="EMBL/GenBank/DDBJ databases">
        <authorList>
            <person name="Andreevskaya M."/>
        </authorList>
    </citation>
    <scope>NUCLEOTIDE SEQUENCE [LARGE SCALE GENOMIC DNA]</scope>
    <source>
        <strain evidence="1 4">KSL4-2</strain>
        <strain evidence="2 3">PL111</strain>
    </source>
</reference>
<proteinExistence type="predicted"/>
<protein>
    <submittedName>
        <fullName evidence="2">Uncharacterized protein</fullName>
    </submittedName>
</protein>
<dbReference type="Proteomes" id="UP000199047">
    <property type="component" value="Unassembled WGS sequence"/>
</dbReference>
<dbReference type="EMBL" id="FBTB01000010">
    <property type="protein sequence ID" value="CUW09857.1"/>
    <property type="molecule type" value="Genomic_DNA"/>
</dbReference>
<evidence type="ECO:0000313" key="1">
    <source>
        <dbReference type="EMBL" id="CUW09857.1"/>
    </source>
</evidence>
<sequence length="45" mass="5203">MLPPYITEIRKNIGFLLGNYKSIRTHAINRTKELSALMDQLSQIN</sequence>
<keyword evidence="4" id="KW-1185">Reference proteome</keyword>
<evidence type="ECO:0000313" key="4">
    <source>
        <dbReference type="Proteomes" id="UP000199047"/>
    </source>
</evidence>
<organism evidence="2 3">
    <name type="scientific">Leuconostoc inhae</name>
    <dbReference type="NCBI Taxonomy" id="178001"/>
    <lineage>
        <taxon>Bacteria</taxon>
        <taxon>Bacillati</taxon>
        <taxon>Bacillota</taxon>
        <taxon>Bacilli</taxon>
        <taxon>Lactobacillales</taxon>
        <taxon>Lactobacillaceae</taxon>
        <taxon>Leuconostoc</taxon>
    </lineage>
</organism>